<keyword evidence="2" id="KW-1185">Reference proteome</keyword>
<protein>
    <recommendedName>
        <fullName evidence="3">F-box domain-containing protein</fullName>
    </recommendedName>
</protein>
<sequence length="170" mass="19096">MATHDDGDNYAELLCDDVLELIFLRLDSPVTLVRAPSACKRWCSAAADAIFLRRFRSLHRPIVLGHYSTGHPASFESYVSEDEKPVPFFLPSPSLAAISAGSHLAPDFLGSYSEILDSCGSLLLLRPRRFTFEGILYEPLTRRRRVIDDPPEPWDWKSEHYRGGGAYLLG</sequence>
<proteinExistence type="predicted"/>
<reference evidence="1" key="2">
    <citation type="submission" date="2013-04" db="UniProtKB">
        <authorList>
            <consortium name="EnsemblPlants"/>
        </authorList>
    </citation>
    <scope>IDENTIFICATION</scope>
</reference>
<dbReference type="AlphaFoldDB" id="J3LPB3"/>
<name>J3LPB3_ORYBR</name>
<dbReference type="HOGENOM" id="CLU_1574738_0_0_1"/>
<organism evidence="1">
    <name type="scientific">Oryza brachyantha</name>
    <name type="common">malo sina</name>
    <dbReference type="NCBI Taxonomy" id="4533"/>
    <lineage>
        <taxon>Eukaryota</taxon>
        <taxon>Viridiplantae</taxon>
        <taxon>Streptophyta</taxon>
        <taxon>Embryophyta</taxon>
        <taxon>Tracheophyta</taxon>
        <taxon>Spermatophyta</taxon>
        <taxon>Magnoliopsida</taxon>
        <taxon>Liliopsida</taxon>
        <taxon>Poales</taxon>
        <taxon>Poaceae</taxon>
        <taxon>BOP clade</taxon>
        <taxon>Oryzoideae</taxon>
        <taxon>Oryzeae</taxon>
        <taxon>Oryzinae</taxon>
        <taxon>Oryza</taxon>
    </lineage>
</organism>
<dbReference type="PANTHER" id="PTHR33207">
    <property type="entry name" value="F-BOX DOMAIN CONTAINING PROTEIN-RELATED"/>
    <property type="match status" value="1"/>
</dbReference>
<accession>J3LPB3</accession>
<dbReference type="InterPro" id="IPR036047">
    <property type="entry name" value="F-box-like_dom_sf"/>
</dbReference>
<dbReference type="Gramene" id="OB03G28890.1">
    <property type="protein sequence ID" value="OB03G28890.1"/>
    <property type="gene ID" value="OB03G28890"/>
</dbReference>
<evidence type="ECO:0000313" key="2">
    <source>
        <dbReference type="Proteomes" id="UP000006038"/>
    </source>
</evidence>
<evidence type="ECO:0008006" key="3">
    <source>
        <dbReference type="Google" id="ProtNLM"/>
    </source>
</evidence>
<dbReference type="SUPFAM" id="SSF81383">
    <property type="entry name" value="F-box domain"/>
    <property type="match status" value="1"/>
</dbReference>
<evidence type="ECO:0000313" key="1">
    <source>
        <dbReference type="EnsemblPlants" id="OB03G28890.1"/>
    </source>
</evidence>
<dbReference type="Proteomes" id="UP000006038">
    <property type="component" value="Chromosome 3"/>
</dbReference>
<dbReference type="EnsemblPlants" id="OB03G28890.1">
    <property type="protein sequence ID" value="OB03G28890.1"/>
    <property type="gene ID" value="OB03G28890"/>
</dbReference>
<reference evidence="1" key="1">
    <citation type="journal article" date="2013" name="Nat. Commun.">
        <title>Whole-genome sequencing of Oryza brachyantha reveals mechanisms underlying Oryza genome evolution.</title>
        <authorList>
            <person name="Chen J."/>
            <person name="Huang Q."/>
            <person name="Gao D."/>
            <person name="Wang J."/>
            <person name="Lang Y."/>
            <person name="Liu T."/>
            <person name="Li B."/>
            <person name="Bai Z."/>
            <person name="Luis Goicoechea J."/>
            <person name="Liang C."/>
            <person name="Chen C."/>
            <person name="Zhang W."/>
            <person name="Sun S."/>
            <person name="Liao Y."/>
            <person name="Zhang X."/>
            <person name="Yang L."/>
            <person name="Song C."/>
            <person name="Wang M."/>
            <person name="Shi J."/>
            <person name="Liu G."/>
            <person name="Liu J."/>
            <person name="Zhou H."/>
            <person name="Zhou W."/>
            <person name="Yu Q."/>
            <person name="An N."/>
            <person name="Chen Y."/>
            <person name="Cai Q."/>
            <person name="Wang B."/>
            <person name="Liu B."/>
            <person name="Min J."/>
            <person name="Huang Y."/>
            <person name="Wu H."/>
            <person name="Li Z."/>
            <person name="Zhang Y."/>
            <person name="Yin Y."/>
            <person name="Song W."/>
            <person name="Jiang J."/>
            <person name="Jackson S.A."/>
            <person name="Wing R.A."/>
            <person name="Wang J."/>
            <person name="Chen M."/>
        </authorList>
    </citation>
    <scope>NUCLEOTIDE SEQUENCE [LARGE SCALE GENOMIC DNA]</scope>
    <source>
        <strain evidence="1">cv. IRGC 101232</strain>
    </source>
</reference>
<dbReference type="CDD" id="cd09917">
    <property type="entry name" value="F-box_SF"/>
    <property type="match status" value="1"/>
</dbReference>